<reference evidence="1 2" key="1">
    <citation type="submission" date="2023-01" db="EMBL/GenBank/DDBJ databases">
        <authorList>
            <person name="Kreplak J."/>
        </authorList>
    </citation>
    <scope>NUCLEOTIDE SEQUENCE [LARGE SCALE GENOMIC DNA]</scope>
</reference>
<evidence type="ECO:0000313" key="2">
    <source>
        <dbReference type="Proteomes" id="UP001157006"/>
    </source>
</evidence>
<proteinExistence type="predicted"/>
<protein>
    <recommendedName>
        <fullName evidence="3">Retrovirus-related Pol polyprotein from transposon TNT 1-94</fullName>
    </recommendedName>
</protein>
<evidence type="ECO:0000313" key="1">
    <source>
        <dbReference type="EMBL" id="CAI8612920.1"/>
    </source>
</evidence>
<dbReference type="Proteomes" id="UP001157006">
    <property type="component" value="Chromosome 5"/>
</dbReference>
<dbReference type="PANTHER" id="PTHR47481">
    <property type="match status" value="1"/>
</dbReference>
<dbReference type="EMBL" id="OX451740">
    <property type="protein sequence ID" value="CAI8612920.1"/>
    <property type="molecule type" value="Genomic_DNA"/>
</dbReference>
<keyword evidence="2" id="KW-1185">Reference proteome</keyword>
<sequence length="142" mass="16559">MFKSDLDRISPVLPHVLACKHAHEVWAKVHKHFNSQIKAQFHQLRYKLKTSKKGTRSISKYILRIRTIANSLLAIGDPISEWDQVNAILQGLPEEYNSFIMMVYRKCDLTDMYEVEALLYIQEAQLDKYKQELATSSAFLQM</sequence>
<evidence type="ECO:0008006" key="3">
    <source>
        <dbReference type="Google" id="ProtNLM"/>
    </source>
</evidence>
<dbReference type="AlphaFoldDB" id="A0AAV1AR92"/>
<accession>A0AAV1AR92</accession>
<organism evidence="1 2">
    <name type="scientific">Vicia faba</name>
    <name type="common">Broad bean</name>
    <name type="synonym">Faba vulgaris</name>
    <dbReference type="NCBI Taxonomy" id="3906"/>
    <lineage>
        <taxon>Eukaryota</taxon>
        <taxon>Viridiplantae</taxon>
        <taxon>Streptophyta</taxon>
        <taxon>Embryophyta</taxon>
        <taxon>Tracheophyta</taxon>
        <taxon>Spermatophyta</taxon>
        <taxon>Magnoliopsida</taxon>
        <taxon>eudicotyledons</taxon>
        <taxon>Gunneridae</taxon>
        <taxon>Pentapetalae</taxon>
        <taxon>rosids</taxon>
        <taxon>fabids</taxon>
        <taxon>Fabales</taxon>
        <taxon>Fabaceae</taxon>
        <taxon>Papilionoideae</taxon>
        <taxon>50 kb inversion clade</taxon>
        <taxon>NPAAA clade</taxon>
        <taxon>Hologalegina</taxon>
        <taxon>IRL clade</taxon>
        <taxon>Fabeae</taxon>
        <taxon>Vicia</taxon>
    </lineage>
</organism>
<name>A0AAV1AR92_VICFA</name>
<dbReference type="PANTHER" id="PTHR47481:SF30">
    <property type="entry name" value="CCHC-TYPE DOMAIN-CONTAINING PROTEIN"/>
    <property type="match status" value="1"/>
</dbReference>
<dbReference type="Pfam" id="PF14223">
    <property type="entry name" value="Retrotran_gag_2"/>
    <property type="match status" value="1"/>
</dbReference>
<gene>
    <name evidence="1" type="ORF">VFH_V057360</name>
</gene>